<sequence>MRRFIYLLYFLIILGQVATAQNTKPLEISLMGYPISLEISWYQTQKEAWKIELKKDKRNEKAWDNYAYACFAIWQTEEDSSKKQEFRKELSTCIKKMKKFIPDTRTYYRYFLLQNTDSQQQERIHQQILSLKRTCERDFLDDIRYCYEMHQIEKMKEIAYEWYKSGLFSSDLLSYCYNELVGLERNSVLVSEPTLSIFYHHLLQYGLGLFADIEIISSVDLMKPEQGKWFWEKQGVDLKIFSDSKKIAPGAEYFLEKEKRPVYFSQFVFQKDLLEALKNKLYSEGLVLKYSLKPYNNIAVARKNYEQVYLLDYLRRPWVCYHPGITYNMTANWNYIISFAPLLQFYRTSGDKNQYVKLKNLLQGILDHTRFSKAATEYEKMIEAVMARQLEMKEKGESVIKIVDRRDEFQKLIDGVEP</sequence>
<evidence type="ECO:0000313" key="3">
    <source>
        <dbReference type="Proteomes" id="UP000184436"/>
    </source>
</evidence>
<dbReference type="Proteomes" id="UP000184436">
    <property type="component" value="Unassembled WGS sequence"/>
</dbReference>
<protein>
    <submittedName>
        <fullName evidence="2">Uncharacterized protein</fullName>
    </submittedName>
</protein>
<dbReference type="STRING" id="871325.SAMN05444349_1334"/>
<reference evidence="2 3" key="1">
    <citation type="submission" date="2016-11" db="EMBL/GenBank/DDBJ databases">
        <authorList>
            <person name="Jaros S."/>
            <person name="Januszkiewicz K."/>
            <person name="Wedrychowicz H."/>
        </authorList>
    </citation>
    <scope>NUCLEOTIDE SEQUENCE [LARGE SCALE GENOMIC DNA]</scope>
    <source>
        <strain evidence="2 3">DSM 26883</strain>
    </source>
</reference>
<keyword evidence="3" id="KW-1185">Reference proteome</keyword>
<dbReference type="OrthoDB" id="9807602at2"/>
<gene>
    <name evidence="2" type="ORF">SAMN05444349_1334</name>
</gene>
<proteinExistence type="predicted"/>
<accession>A0A1M5E790</accession>
<feature type="chain" id="PRO_5030031360" evidence="1">
    <location>
        <begin position="21"/>
        <end position="418"/>
    </location>
</feature>
<organism evidence="2 3">
    <name type="scientific">Bacteroides faecichinchillae</name>
    <dbReference type="NCBI Taxonomy" id="871325"/>
    <lineage>
        <taxon>Bacteria</taxon>
        <taxon>Pseudomonadati</taxon>
        <taxon>Bacteroidota</taxon>
        <taxon>Bacteroidia</taxon>
        <taxon>Bacteroidales</taxon>
        <taxon>Bacteroidaceae</taxon>
        <taxon>Bacteroides</taxon>
    </lineage>
</organism>
<feature type="signal peptide" evidence="1">
    <location>
        <begin position="1"/>
        <end position="20"/>
    </location>
</feature>
<name>A0A1M5E790_9BACE</name>
<dbReference type="EMBL" id="FQVD01000033">
    <property type="protein sequence ID" value="SHF75119.1"/>
    <property type="molecule type" value="Genomic_DNA"/>
</dbReference>
<dbReference type="RefSeq" id="WP_073350242.1">
    <property type="nucleotide sequence ID" value="NZ_FQVD01000033.1"/>
</dbReference>
<evidence type="ECO:0000256" key="1">
    <source>
        <dbReference type="SAM" id="SignalP"/>
    </source>
</evidence>
<dbReference type="AlphaFoldDB" id="A0A1M5E790"/>
<evidence type="ECO:0000313" key="2">
    <source>
        <dbReference type="EMBL" id="SHF75119.1"/>
    </source>
</evidence>
<keyword evidence="1" id="KW-0732">Signal</keyword>